<proteinExistence type="predicted"/>
<sequence length="306" mass="34403">MISSAIVAPVSSQRGQYKSHKNKRSSATISRSGKSVMIGNVRVRLDGTPPTTPRDRYIPNIPTSNRFSALWWFRGKHEDSMVKADVKQKTRRFTKLRQIWVPKKRVQKFRKDQADASKICSLKQEQSVRRLKTFVVTYQRKERKKDARKAAKPILFYKGELILQTYTGDDFGWEDRPNNQLESIQEMADMPEKIKEMCRKQKIPQGSEFVGGCHRGDASVPGQYRLASIEPDADVSDKYGFTGVGDDRAGLAAPASLALSLFSRDCDTRDGIYREDSALTWAGFGAPGCSGFGCRLWSSLDGGDHP</sequence>
<protein>
    <submittedName>
        <fullName evidence="2">Uncharacterized protein</fullName>
    </submittedName>
</protein>
<evidence type="ECO:0000313" key="2">
    <source>
        <dbReference type="EMBL" id="MQM05563.1"/>
    </source>
</evidence>
<dbReference type="AlphaFoldDB" id="A0A843W3B2"/>
<accession>A0A843W3B2</accession>
<comment type="caution">
    <text evidence="2">The sequence shown here is derived from an EMBL/GenBank/DDBJ whole genome shotgun (WGS) entry which is preliminary data.</text>
</comment>
<evidence type="ECO:0000313" key="3">
    <source>
        <dbReference type="Proteomes" id="UP000652761"/>
    </source>
</evidence>
<feature type="region of interest" description="Disordered" evidence="1">
    <location>
        <begin position="1"/>
        <end position="30"/>
    </location>
</feature>
<dbReference type="EMBL" id="NMUH01003435">
    <property type="protein sequence ID" value="MQM05563.1"/>
    <property type="molecule type" value="Genomic_DNA"/>
</dbReference>
<keyword evidence="3" id="KW-1185">Reference proteome</keyword>
<dbReference type="Proteomes" id="UP000652761">
    <property type="component" value="Unassembled WGS sequence"/>
</dbReference>
<gene>
    <name evidence="2" type="ORF">Taro_038370</name>
</gene>
<organism evidence="2 3">
    <name type="scientific">Colocasia esculenta</name>
    <name type="common">Wild taro</name>
    <name type="synonym">Arum esculentum</name>
    <dbReference type="NCBI Taxonomy" id="4460"/>
    <lineage>
        <taxon>Eukaryota</taxon>
        <taxon>Viridiplantae</taxon>
        <taxon>Streptophyta</taxon>
        <taxon>Embryophyta</taxon>
        <taxon>Tracheophyta</taxon>
        <taxon>Spermatophyta</taxon>
        <taxon>Magnoliopsida</taxon>
        <taxon>Liliopsida</taxon>
        <taxon>Araceae</taxon>
        <taxon>Aroideae</taxon>
        <taxon>Colocasieae</taxon>
        <taxon>Colocasia</taxon>
    </lineage>
</organism>
<reference evidence="2" key="1">
    <citation type="submission" date="2017-07" db="EMBL/GenBank/DDBJ databases">
        <title>Taro Niue Genome Assembly and Annotation.</title>
        <authorList>
            <person name="Atibalentja N."/>
            <person name="Keating K."/>
            <person name="Fields C.J."/>
        </authorList>
    </citation>
    <scope>NUCLEOTIDE SEQUENCE</scope>
    <source>
        <strain evidence="2">Niue_2</strain>
        <tissue evidence="2">Leaf</tissue>
    </source>
</reference>
<evidence type="ECO:0000256" key="1">
    <source>
        <dbReference type="SAM" id="MobiDB-lite"/>
    </source>
</evidence>
<name>A0A843W3B2_COLES</name>